<comment type="caution">
    <text evidence="4">The sequence shown here is derived from an EMBL/GenBank/DDBJ whole genome shotgun (WGS) entry which is preliminary data.</text>
</comment>
<dbReference type="InterPro" id="IPR046866">
    <property type="entry name" value="FapA_N"/>
</dbReference>
<dbReference type="Proteomes" id="UP000553343">
    <property type="component" value="Unassembled WGS sequence"/>
</dbReference>
<dbReference type="AlphaFoldDB" id="A0A850TGM1"/>
<accession>A0A850TGM1</accession>
<evidence type="ECO:0000259" key="3">
    <source>
        <dbReference type="PROSITE" id="PS50110"/>
    </source>
</evidence>
<feature type="coiled-coil region" evidence="2">
    <location>
        <begin position="670"/>
        <end position="704"/>
    </location>
</feature>
<dbReference type="EMBL" id="JACADJ010000097">
    <property type="protein sequence ID" value="NWH06676.1"/>
    <property type="molecule type" value="Genomic_DNA"/>
</dbReference>
<evidence type="ECO:0000313" key="4">
    <source>
        <dbReference type="EMBL" id="NWH06676.1"/>
    </source>
</evidence>
<organism evidence="4 5">
    <name type="scientific">Desulfobacter latus</name>
    <dbReference type="NCBI Taxonomy" id="2292"/>
    <lineage>
        <taxon>Bacteria</taxon>
        <taxon>Pseudomonadati</taxon>
        <taxon>Thermodesulfobacteriota</taxon>
        <taxon>Desulfobacteria</taxon>
        <taxon>Desulfobacterales</taxon>
        <taxon>Desulfobacteraceae</taxon>
        <taxon>Desulfobacter</taxon>
    </lineage>
</organism>
<evidence type="ECO:0000256" key="1">
    <source>
        <dbReference type="PROSITE-ProRule" id="PRU00169"/>
    </source>
</evidence>
<reference evidence="4 5" key="1">
    <citation type="submission" date="2020-06" db="EMBL/GenBank/DDBJ databases">
        <title>High-quality draft genome of sulfate reducer Desulfobacter latus type strain AcrS2 isolated from marine sediment.</title>
        <authorList>
            <person name="Hoppe M."/>
            <person name="Larsen C.K."/>
            <person name="Marshall I.P.G."/>
            <person name="Schramm A."/>
            <person name="Marietou A.G."/>
        </authorList>
    </citation>
    <scope>NUCLEOTIDE SEQUENCE [LARGE SCALE GENOMIC DNA]</scope>
    <source>
        <strain evidence="4 5">AcRS2</strain>
    </source>
</reference>
<feature type="domain" description="Response regulatory" evidence="3">
    <location>
        <begin position="15"/>
        <end position="133"/>
    </location>
</feature>
<dbReference type="Pfam" id="PF00072">
    <property type="entry name" value="Response_reg"/>
    <property type="match status" value="1"/>
</dbReference>
<gene>
    <name evidence="4" type="ORF">HXW94_17110</name>
</gene>
<keyword evidence="5" id="KW-1185">Reference proteome</keyword>
<dbReference type="InterPro" id="IPR011006">
    <property type="entry name" value="CheY-like_superfamily"/>
</dbReference>
<dbReference type="Pfam" id="PF20250">
    <property type="entry name" value="FapA_N"/>
    <property type="match status" value="1"/>
</dbReference>
<dbReference type="InterPro" id="IPR005646">
    <property type="entry name" value="FapA"/>
</dbReference>
<proteinExistence type="predicted"/>
<dbReference type="Pfam" id="PF03961">
    <property type="entry name" value="FapA"/>
    <property type="match status" value="1"/>
</dbReference>
<dbReference type="Gene3D" id="3.40.50.2300">
    <property type="match status" value="1"/>
</dbReference>
<protein>
    <submittedName>
        <fullName evidence="4">DUF342 domain-containing protein</fullName>
    </submittedName>
</protein>
<dbReference type="InterPro" id="IPR001789">
    <property type="entry name" value="Sig_transdc_resp-reg_receiver"/>
</dbReference>
<keyword evidence="2" id="KW-0175">Coiled coil</keyword>
<dbReference type="PANTHER" id="PTHR38032">
    <property type="entry name" value="POLYMERASE-RELATED"/>
    <property type="match status" value="1"/>
</dbReference>
<sequence length="861" mass="95990">MSENTGNESNLSQSRILIVESDEILGGRIEQIFTRGNYAVRRVNSAYGALAAVEDAEKYPFAVVICMYRMPRMAGDELLKNVKSMAPDTQRVLLIDSIEITTVISAVNRAGIHNCIPVPFHDEMLYAEVSQRAEYFEKIKKKERLLRLTKVQNRQLYNMALTLKEKKQSDALEIQKKNKLLKTLKLRPETSVEKKETAGLEALLSKKHIDLTPESFLQEFNSQAWNIKCFIENLAADGIVALKEIDEQLSQQSQDVITGIDSSCPPVPAGLLTGPSFKKMVNDPYVKKICDTLLKDQDWIDHSLVDQIVSAFIEAEFCRVEPAPGVPKVRETGNLNDVPFHLTISKDQMSASVEQKVHFYDFSQALKQIKALLNENQICFGIKDDGLIDKWLSETGENKKHLVVATGKKPVPPENAKVIYYFDVDFRQPGVVDSEGNMDFRERGAIPYVKSGVLLAEKKKGRSGRSGTDIFGNTLTVEPPEDVIFESGKNTILSGDKLKILSTDEGQPHLDAMGIVSVYPELRIKGDVGFKTGNIYFSGNLTVSGAIREGFSVKCVNLTVDQIQGAEIDITGDLNVSQGITDADIINVQGVIQAKYINNSQVKSFGDIIVQREIIDSSLFTGGACINEGGSIIASTINARTGVRAGSIGTDKTLPARFEVGTEGLMEILIAQLDGKIEANNHAMEEMEKKIENLIEQERMLSDKISKAAFEQEGSQRELQALKNKLPTFKKDKENEPFQEILESMQLLTQRADDAEGTINQVFAQQEEIRAQIQVCNKDISAGEEDNEALMFRKRGIEEFAKRIRPKPELIVQKEIVAGTVIVAEKSRLRLNQTQRHCKFREIKRPENVGALGYEIMIINL</sequence>
<name>A0A850TGM1_9BACT</name>
<evidence type="ECO:0000256" key="2">
    <source>
        <dbReference type="SAM" id="Coils"/>
    </source>
</evidence>
<dbReference type="RefSeq" id="WP_178368130.1">
    <property type="nucleotide sequence ID" value="NZ_JACADJ010000097.1"/>
</dbReference>
<dbReference type="PROSITE" id="PS50110">
    <property type="entry name" value="RESPONSE_REGULATORY"/>
    <property type="match status" value="1"/>
</dbReference>
<dbReference type="GO" id="GO:0000160">
    <property type="term" value="P:phosphorelay signal transduction system"/>
    <property type="evidence" value="ECO:0007669"/>
    <property type="project" value="InterPro"/>
</dbReference>
<comment type="caution">
    <text evidence="1">Lacks conserved residue(s) required for the propagation of feature annotation.</text>
</comment>
<dbReference type="PANTHER" id="PTHR38032:SF1">
    <property type="entry name" value="RNA-BINDING PROTEIN KHPB N-TERMINAL DOMAIN-CONTAINING PROTEIN"/>
    <property type="match status" value="1"/>
</dbReference>
<dbReference type="SMART" id="SM00448">
    <property type="entry name" value="REC"/>
    <property type="match status" value="1"/>
</dbReference>
<dbReference type="SUPFAM" id="SSF52172">
    <property type="entry name" value="CheY-like"/>
    <property type="match status" value="1"/>
</dbReference>
<dbReference type="InterPro" id="IPR046865">
    <property type="entry name" value="FapA_b_solenoid"/>
</dbReference>
<evidence type="ECO:0000313" key="5">
    <source>
        <dbReference type="Proteomes" id="UP000553343"/>
    </source>
</evidence>